<dbReference type="EMBL" id="QSIQ01000002">
    <property type="protein sequence ID" value="RHD05824.1"/>
    <property type="molecule type" value="Genomic_DNA"/>
</dbReference>
<evidence type="ECO:0000313" key="2">
    <source>
        <dbReference type="EMBL" id="RHF87272.1"/>
    </source>
</evidence>
<dbReference type="Proteomes" id="UP000266391">
    <property type="component" value="Unassembled WGS sequence"/>
</dbReference>
<dbReference type="GeneID" id="75160543"/>
<dbReference type="EMBL" id="QRHP01000001">
    <property type="protein sequence ID" value="RHF87272.1"/>
    <property type="molecule type" value="Genomic_DNA"/>
</dbReference>
<reference evidence="3 4" key="1">
    <citation type="submission" date="2018-08" db="EMBL/GenBank/DDBJ databases">
        <title>A genome reference for cultivated species of the human gut microbiota.</title>
        <authorList>
            <person name="Zou Y."/>
            <person name="Xue W."/>
            <person name="Luo G."/>
        </authorList>
    </citation>
    <scope>NUCLEOTIDE SEQUENCE [LARGE SCALE GENOMIC DNA]</scope>
    <source>
        <strain evidence="2 4">AM23-23AC</strain>
        <strain evidence="1 3">AM32-8LB</strain>
    </source>
</reference>
<dbReference type="AlphaFoldDB" id="A0A396ALW6"/>
<sequence length="103" mass="11984">MENILTAIARIYQKNMENNENLLPFEVKDYESVKNRLYVVALNRNNNQDYLRDAVRRDIAETDITSVVRVLCTNNQEKGMSSFMVKSGMLEMWGERAGFDETI</sequence>
<gene>
    <name evidence="2" type="ORF">DW654_00415</name>
    <name evidence="1" type="ORF">DW813_02530</name>
</gene>
<dbReference type="Pfam" id="PF18941">
    <property type="entry name" value="DUF5688"/>
    <property type="match status" value="1"/>
</dbReference>
<comment type="caution">
    <text evidence="1">The sequence shown here is derived from an EMBL/GenBank/DDBJ whole genome shotgun (WGS) entry which is preliminary data.</text>
</comment>
<dbReference type="InterPro" id="IPR043743">
    <property type="entry name" value="DUF5688"/>
</dbReference>
<name>A0A396ALW6_9FIRM</name>
<accession>A0A396ALW6</accession>
<proteinExistence type="predicted"/>
<evidence type="ECO:0000313" key="3">
    <source>
        <dbReference type="Proteomes" id="UP000266391"/>
    </source>
</evidence>
<evidence type="ECO:0000313" key="4">
    <source>
        <dbReference type="Proteomes" id="UP000283701"/>
    </source>
</evidence>
<evidence type="ECO:0000313" key="1">
    <source>
        <dbReference type="EMBL" id="RHD05824.1"/>
    </source>
</evidence>
<protein>
    <submittedName>
        <fullName evidence="1">Uncharacterized protein</fullName>
    </submittedName>
</protein>
<organism evidence="1 3">
    <name type="scientific">Roseburia inulinivorans</name>
    <dbReference type="NCBI Taxonomy" id="360807"/>
    <lineage>
        <taxon>Bacteria</taxon>
        <taxon>Bacillati</taxon>
        <taxon>Bacillota</taxon>
        <taxon>Clostridia</taxon>
        <taxon>Lachnospirales</taxon>
        <taxon>Lachnospiraceae</taxon>
        <taxon>Roseburia</taxon>
    </lineage>
</organism>
<dbReference type="Proteomes" id="UP000283701">
    <property type="component" value="Unassembled WGS sequence"/>
</dbReference>
<dbReference type="RefSeq" id="WP_009860950.1">
    <property type="nucleotide sequence ID" value="NZ_DAWDJC010000024.1"/>
</dbReference>